<keyword evidence="2" id="KW-1185">Reference proteome</keyword>
<evidence type="ECO:0000313" key="1">
    <source>
        <dbReference type="EMBL" id="KAF7839840.1"/>
    </source>
</evidence>
<sequence>MELHHLEIAVEMKKKRFERTNLHFGKSLNPGCPHSHNPDCQCSPNQALQCSLNKALRLCFLNPLNGYTITRRMKQKSSAAKEYRNSQKPLSSTCNAKRVTERINLATKLSDSVAWRLETRRENTSPNIQR</sequence>
<gene>
    <name evidence="1" type="ORF">G2W53_008322</name>
</gene>
<proteinExistence type="predicted"/>
<dbReference type="Proteomes" id="UP000634136">
    <property type="component" value="Unassembled WGS sequence"/>
</dbReference>
<reference evidence="1" key="1">
    <citation type="submission" date="2020-09" db="EMBL/GenBank/DDBJ databases">
        <title>Genome-Enabled Discovery of Anthraquinone Biosynthesis in Senna tora.</title>
        <authorList>
            <person name="Kang S.-H."/>
            <person name="Pandey R.P."/>
            <person name="Lee C.-M."/>
            <person name="Sim J.-S."/>
            <person name="Jeong J.-T."/>
            <person name="Choi B.-S."/>
            <person name="Jung M."/>
            <person name="Ginzburg D."/>
            <person name="Zhao K."/>
            <person name="Won S.Y."/>
            <person name="Oh T.-J."/>
            <person name="Yu Y."/>
            <person name="Kim N.-H."/>
            <person name="Lee O.R."/>
            <person name="Lee T.-H."/>
            <person name="Bashyal P."/>
            <person name="Kim T.-S."/>
            <person name="Lee W.-H."/>
            <person name="Kawkins C."/>
            <person name="Kim C.-K."/>
            <person name="Kim J.S."/>
            <person name="Ahn B.O."/>
            <person name="Rhee S.Y."/>
            <person name="Sohng J.K."/>
        </authorList>
    </citation>
    <scope>NUCLEOTIDE SEQUENCE</scope>
    <source>
        <tissue evidence="1">Leaf</tissue>
    </source>
</reference>
<accession>A0A834X8A1</accession>
<dbReference type="AlphaFoldDB" id="A0A834X8A1"/>
<name>A0A834X8A1_9FABA</name>
<evidence type="ECO:0000313" key="2">
    <source>
        <dbReference type="Proteomes" id="UP000634136"/>
    </source>
</evidence>
<dbReference type="EMBL" id="JAAIUW010000003">
    <property type="protein sequence ID" value="KAF7839840.1"/>
    <property type="molecule type" value="Genomic_DNA"/>
</dbReference>
<protein>
    <submittedName>
        <fullName evidence="1">Uncharacterized protein</fullName>
    </submittedName>
</protein>
<comment type="caution">
    <text evidence="1">The sequence shown here is derived from an EMBL/GenBank/DDBJ whole genome shotgun (WGS) entry which is preliminary data.</text>
</comment>
<organism evidence="1 2">
    <name type="scientific">Senna tora</name>
    <dbReference type="NCBI Taxonomy" id="362788"/>
    <lineage>
        <taxon>Eukaryota</taxon>
        <taxon>Viridiplantae</taxon>
        <taxon>Streptophyta</taxon>
        <taxon>Embryophyta</taxon>
        <taxon>Tracheophyta</taxon>
        <taxon>Spermatophyta</taxon>
        <taxon>Magnoliopsida</taxon>
        <taxon>eudicotyledons</taxon>
        <taxon>Gunneridae</taxon>
        <taxon>Pentapetalae</taxon>
        <taxon>rosids</taxon>
        <taxon>fabids</taxon>
        <taxon>Fabales</taxon>
        <taxon>Fabaceae</taxon>
        <taxon>Caesalpinioideae</taxon>
        <taxon>Cassia clade</taxon>
        <taxon>Senna</taxon>
    </lineage>
</organism>